<keyword evidence="1" id="KW-0805">Transcription regulation</keyword>
<name>A1VJM5_POLNA</name>
<reference evidence="6" key="1">
    <citation type="journal article" date="2009" name="Environ. Microbiol.">
        <title>The genome of Polaromonas naphthalenivorans strain CJ2, isolated from coal tar-contaminated sediment, reveals physiological and metabolic versatility and evolution through extensive horizontal gene transfer.</title>
        <authorList>
            <person name="Yagi J.M."/>
            <person name="Sims D."/>
            <person name="Brettin T."/>
            <person name="Bruce D."/>
            <person name="Madsen E.L."/>
        </authorList>
    </citation>
    <scope>NUCLEOTIDE SEQUENCE [LARGE SCALE GENOMIC DNA]</scope>
    <source>
        <strain evidence="6">CJ2</strain>
    </source>
</reference>
<dbReference type="InterPro" id="IPR014710">
    <property type="entry name" value="RmlC-like_jellyroll"/>
</dbReference>
<dbReference type="STRING" id="365044.Pnap_0532"/>
<dbReference type="PROSITE" id="PS51063">
    <property type="entry name" value="HTH_CRP_2"/>
    <property type="match status" value="1"/>
</dbReference>
<evidence type="ECO:0000256" key="2">
    <source>
        <dbReference type="ARBA" id="ARBA00023125"/>
    </source>
</evidence>
<dbReference type="GO" id="GO:0005829">
    <property type="term" value="C:cytosol"/>
    <property type="evidence" value="ECO:0007669"/>
    <property type="project" value="TreeGrafter"/>
</dbReference>
<dbReference type="SMART" id="SM00419">
    <property type="entry name" value="HTH_CRP"/>
    <property type="match status" value="1"/>
</dbReference>
<dbReference type="AlphaFoldDB" id="A1VJM5"/>
<dbReference type="Pfam" id="PF13545">
    <property type="entry name" value="HTH_Crp_2"/>
    <property type="match status" value="1"/>
</dbReference>
<feature type="domain" description="HTH crp-type" evidence="4">
    <location>
        <begin position="183"/>
        <end position="257"/>
    </location>
</feature>
<dbReference type="HOGENOM" id="CLU_075053_0_0_4"/>
<organism evidence="5 6">
    <name type="scientific">Polaromonas naphthalenivorans (strain CJ2)</name>
    <dbReference type="NCBI Taxonomy" id="365044"/>
    <lineage>
        <taxon>Bacteria</taxon>
        <taxon>Pseudomonadati</taxon>
        <taxon>Pseudomonadota</taxon>
        <taxon>Betaproteobacteria</taxon>
        <taxon>Burkholderiales</taxon>
        <taxon>Comamonadaceae</taxon>
        <taxon>Polaromonas</taxon>
    </lineage>
</organism>
<dbReference type="Gene3D" id="2.60.120.10">
    <property type="entry name" value="Jelly Rolls"/>
    <property type="match status" value="1"/>
</dbReference>
<dbReference type="PANTHER" id="PTHR24567:SF26">
    <property type="entry name" value="REGULATORY PROTEIN YEIL"/>
    <property type="match status" value="1"/>
</dbReference>
<protein>
    <submittedName>
        <fullName evidence="5">Cyclic nucleotide-binding protein</fullName>
    </submittedName>
</protein>
<accession>A1VJM5</accession>
<dbReference type="GO" id="GO:0003700">
    <property type="term" value="F:DNA-binding transcription factor activity"/>
    <property type="evidence" value="ECO:0007669"/>
    <property type="project" value="TreeGrafter"/>
</dbReference>
<evidence type="ECO:0000313" key="6">
    <source>
        <dbReference type="Proteomes" id="UP000000644"/>
    </source>
</evidence>
<evidence type="ECO:0000259" key="4">
    <source>
        <dbReference type="PROSITE" id="PS51063"/>
    </source>
</evidence>
<evidence type="ECO:0000256" key="3">
    <source>
        <dbReference type="ARBA" id="ARBA00023163"/>
    </source>
</evidence>
<keyword evidence="2" id="KW-0238">DNA-binding</keyword>
<dbReference type="InterPro" id="IPR036390">
    <property type="entry name" value="WH_DNA-bd_sf"/>
</dbReference>
<dbReference type="EMBL" id="CP000529">
    <property type="protein sequence ID" value="ABM35853.1"/>
    <property type="molecule type" value="Genomic_DNA"/>
</dbReference>
<keyword evidence="6" id="KW-1185">Reference proteome</keyword>
<dbReference type="InterPro" id="IPR036388">
    <property type="entry name" value="WH-like_DNA-bd_sf"/>
</dbReference>
<dbReference type="SUPFAM" id="SSF46785">
    <property type="entry name" value="Winged helix' DNA-binding domain"/>
    <property type="match status" value="1"/>
</dbReference>
<dbReference type="InterPro" id="IPR012318">
    <property type="entry name" value="HTH_CRP"/>
</dbReference>
<proteinExistence type="predicted"/>
<dbReference type="PANTHER" id="PTHR24567">
    <property type="entry name" value="CRP FAMILY TRANSCRIPTIONAL REGULATORY PROTEIN"/>
    <property type="match status" value="1"/>
</dbReference>
<dbReference type="Gene3D" id="1.10.10.10">
    <property type="entry name" value="Winged helix-like DNA-binding domain superfamily/Winged helix DNA-binding domain"/>
    <property type="match status" value="1"/>
</dbReference>
<dbReference type="KEGG" id="pna:Pnap_0532"/>
<dbReference type="InterPro" id="IPR018490">
    <property type="entry name" value="cNMP-bd_dom_sf"/>
</dbReference>
<dbReference type="CDD" id="cd00038">
    <property type="entry name" value="CAP_ED"/>
    <property type="match status" value="1"/>
</dbReference>
<dbReference type="InterPro" id="IPR050397">
    <property type="entry name" value="Env_Response_Regulators"/>
</dbReference>
<dbReference type="InterPro" id="IPR000595">
    <property type="entry name" value="cNMP-bd_dom"/>
</dbReference>
<evidence type="ECO:0000256" key="1">
    <source>
        <dbReference type="ARBA" id="ARBA00023015"/>
    </source>
</evidence>
<dbReference type="Proteomes" id="UP000000644">
    <property type="component" value="Chromosome"/>
</dbReference>
<dbReference type="Pfam" id="PF00027">
    <property type="entry name" value="cNMP_binding"/>
    <property type="match status" value="1"/>
</dbReference>
<sequence length="276" mass="31302">MYRPALPWTMSKDTVAQNFSSKAYMDTLQPGPAPSPPPCKACRLRKTGAFTPVSADEMAFIESFRTSTLNRPAGSTLMHEQKPGGKLFTLYAGWAFRYKTLSDGRRQILNFLLPGDLIGLQQEFSDGAMHGIEAVTDVSLCVFPRDGLWELFRRYPNLGYDITWLAAREEGMVDDNLLSAGRRNAAERVAMLLMHLYRRLERLGLVQDGSVEFPINQQHIADILGLSLVHTNKTMRRLQQLGLHEIRNGRLWLRNPKALQRLADYYDAPLRRAPLL</sequence>
<keyword evidence="3" id="KW-0804">Transcription</keyword>
<dbReference type="eggNOG" id="COG0664">
    <property type="taxonomic scope" value="Bacteria"/>
</dbReference>
<evidence type="ECO:0000313" key="5">
    <source>
        <dbReference type="EMBL" id="ABM35853.1"/>
    </source>
</evidence>
<dbReference type="GO" id="GO:0003677">
    <property type="term" value="F:DNA binding"/>
    <property type="evidence" value="ECO:0007669"/>
    <property type="project" value="UniProtKB-KW"/>
</dbReference>
<dbReference type="SUPFAM" id="SSF51206">
    <property type="entry name" value="cAMP-binding domain-like"/>
    <property type="match status" value="1"/>
</dbReference>
<gene>
    <name evidence="5" type="ordered locus">Pnap_0532</name>
</gene>